<protein>
    <submittedName>
        <fullName evidence="1">TetR/AcrR family transcriptional regulator</fullName>
    </submittedName>
</protein>
<sequence>MSRLTPRKLKALQTKQRILETALELFSKKGFDHVTVDEIVSKSQTSKGAFYVHFNSKYEIFLEKFKEIDDFYASFIQSLPSGISSHEKILLFTQSQMIYLRDSLGKDIMRTVYMSGLIPAQVNYFSNTDRNLYKIVFTLVKEGQEAGEIKTDLSPNEITMLITRCMRGTLYDWLLFEENYDLLDESQKFIRTILGGIQK</sequence>
<organism evidence="1 2">
    <name type="scientific">Metabacillus hrfriensis</name>
    <dbReference type="NCBI Taxonomy" id="3048891"/>
    <lineage>
        <taxon>Bacteria</taxon>
        <taxon>Bacillati</taxon>
        <taxon>Bacillota</taxon>
        <taxon>Bacilli</taxon>
        <taxon>Bacillales</taxon>
        <taxon>Bacillaceae</taxon>
        <taxon>Metabacillus</taxon>
    </lineage>
</organism>
<proteinExistence type="predicted"/>
<name>A0ACD4RFA9_9BACI</name>
<keyword evidence="2" id="KW-1185">Reference proteome</keyword>
<evidence type="ECO:0000313" key="1">
    <source>
        <dbReference type="EMBL" id="WHZ59225.1"/>
    </source>
</evidence>
<reference evidence="2" key="1">
    <citation type="journal article" date="2025" name="Aquaculture">
        <title>Assessment of the bioflocculant production and safety properties of Metabacillus hrfriensis sp. nov. based on phenotypic and whole-genome sequencing analysis.</title>
        <authorList>
            <person name="Zhang R."/>
            <person name="Zhao Z."/>
            <person name="Luo L."/>
            <person name="Wang S."/>
            <person name="Guo K."/>
            <person name="Xu W."/>
        </authorList>
    </citation>
    <scope>NUCLEOTIDE SEQUENCE [LARGE SCALE GENOMIC DNA]</scope>
    <source>
        <strain evidence="2">CT-WN-B3</strain>
    </source>
</reference>
<accession>A0ACD4RFA9</accession>
<dbReference type="EMBL" id="CP126116">
    <property type="protein sequence ID" value="WHZ59225.1"/>
    <property type="molecule type" value="Genomic_DNA"/>
</dbReference>
<gene>
    <name evidence="1" type="ORF">QLQ22_07840</name>
</gene>
<evidence type="ECO:0000313" key="2">
    <source>
        <dbReference type="Proteomes" id="UP001226091"/>
    </source>
</evidence>
<dbReference type="Proteomes" id="UP001226091">
    <property type="component" value="Chromosome"/>
</dbReference>